<protein>
    <recommendedName>
        <fullName evidence="2">TLDc domain-containing protein</fullName>
    </recommendedName>
</protein>
<dbReference type="AlphaFoldDB" id="B0EKI0"/>
<organism evidence="4">
    <name type="scientific">Entamoeba dispar (strain ATCC PRA-260 / SAW760)</name>
    <dbReference type="NCBI Taxonomy" id="370354"/>
    <lineage>
        <taxon>Eukaryota</taxon>
        <taxon>Amoebozoa</taxon>
        <taxon>Evosea</taxon>
        <taxon>Archamoebae</taxon>
        <taxon>Mastigamoebida</taxon>
        <taxon>Entamoebidae</taxon>
        <taxon>Entamoeba</taxon>
    </lineage>
</organism>
<reference evidence="4" key="1">
    <citation type="submission" date="2007-12" db="EMBL/GenBank/DDBJ databases">
        <title>Annotation of Entamoeba dispar SAW760.</title>
        <authorList>
            <person name="Lorenzi H."/>
            <person name="Inman J."/>
            <person name="Schobel S."/>
            <person name="Amedeo P."/>
            <person name="Caler E."/>
        </authorList>
    </citation>
    <scope>NUCLEOTIDE SEQUENCE [LARGE SCALE GENOMIC DNA]</scope>
    <source>
        <strain evidence="4">ATCC PRA-260 / SAW760</strain>
    </source>
</reference>
<dbReference type="GeneID" id="5883789"/>
<feature type="coiled-coil region" evidence="1">
    <location>
        <begin position="125"/>
        <end position="163"/>
    </location>
</feature>
<dbReference type="KEGG" id="edi:EDI_275430"/>
<feature type="domain" description="TLDc" evidence="2">
    <location>
        <begin position="216"/>
        <end position="382"/>
    </location>
</feature>
<keyword evidence="1" id="KW-0175">Coiled coil</keyword>
<dbReference type="Pfam" id="PF07534">
    <property type="entry name" value="TLD"/>
    <property type="match status" value="1"/>
</dbReference>
<name>B0EKI0_ENTDS</name>
<evidence type="ECO:0000313" key="3">
    <source>
        <dbReference type="EMBL" id="EDR24970.1"/>
    </source>
</evidence>
<accession>B0EKI0</accession>
<sequence>MTTNIQTRIDQVIHCNNQLQSFLNMVKFYELSKRINYKEKYQNEIDLIAIKQLSNTIEVLQQGEDSVDQIESEKKKIIESIEKTLKSVELIYQECIKNREYIMNTKIEMINALKEREESQHNYIIAEMEKKLNEEKFKYESIKKQNEIKIEKTKKKIEENKKKNRDNTISLYEHPTLIFKENNKLKKIEENILRQPFDISIDEDNTIPLSTDSMSHGDIKKLIQEKISSWTSFSFKQVIFNSDQNEWIKGSCVFNEKVLNHNNLAFIITDTNKNKFGGFIYQSVSMEESYISDPQAFLFTIQINNKIEFNKFDITNQQYAFYLTGPKTKRLFTFGFGGYDLTVMKKGEEGSKCHQRTYQYNGHSLCGSDHFTPQHIEVWQFS</sequence>
<dbReference type="RefSeq" id="XP_001738698.1">
    <property type="nucleotide sequence ID" value="XM_001738646.1"/>
</dbReference>
<dbReference type="EMBL" id="DS549743">
    <property type="protein sequence ID" value="EDR24970.1"/>
    <property type="molecule type" value="Genomic_DNA"/>
</dbReference>
<proteinExistence type="predicted"/>
<evidence type="ECO:0000256" key="1">
    <source>
        <dbReference type="SAM" id="Coils"/>
    </source>
</evidence>
<evidence type="ECO:0000313" key="4">
    <source>
        <dbReference type="Proteomes" id="UP000008076"/>
    </source>
</evidence>
<dbReference type="SMART" id="SM00584">
    <property type="entry name" value="TLDc"/>
    <property type="match status" value="1"/>
</dbReference>
<dbReference type="Proteomes" id="UP000008076">
    <property type="component" value="Unassembled WGS sequence"/>
</dbReference>
<dbReference type="OMA" id="IGQTEEC"/>
<keyword evidence="4" id="KW-1185">Reference proteome</keyword>
<evidence type="ECO:0000259" key="2">
    <source>
        <dbReference type="SMART" id="SM00584"/>
    </source>
</evidence>
<dbReference type="InterPro" id="IPR006571">
    <property type="entry name" value="TLDc_dom"/>
</dbReference>
<gene>
    <name evidence="3" type="ORF">EDI_275430</name>
</gene>
<dbReference type="VEuPathDB" id="AmoebaDB:EDI_275430"/>